<proteinExistence type="predicted"/>
<feature type="signal peptide" evidence="1">
    <location>
        <begin position="1"/>
        <end position="21"/>
    </location>
</feature>
<organism evidence="2 3">
    <name type="scientific">Mucor circinelloides f. lusitanicus</name>
    <name type="common">Mucor racemosus var. lusitanicus</name>
    <dbReference type="NCBI Taxonomy" id="29924"/>
    <lineage>
        <taxon>Eukaryota</taxon>
        <taxon>Fungi</taxon>
        <taxon>Fungi incertae sedis</taxon>
        <taxon>Mucoromycota</taxon>
        <taxon>Mucoromycotina</taxon>
        <taxon>Mucoromycetes</taxon>
        <taxon>Mucorales</taxon>
        <taxon>Mucorineae</taxon>
        <taxon>Mucoraceae</taxon>
        <taxon>Mucor</taxon>
    </lineage>
</organism>
<accession>A0A8H4BHV5</accession>
<name>A0A8H4BHV5_MUCCL</name>
<reference evidence="2 3" key="1">
    <citation type="submission" date="2019-09" db="EMBL/GenBank/DDBJ databases">
        <authorList>
            <consortium name="DOE Joint Genome Institute"/>
            <person name="Mondo S.J."/>
            <person name="Navarro-Mendoza M.I."/>
            <person name="Perez-Arques C."/>
            <person name="Panchal S."/>
            <person name="Nicolas F.E."/>
            <person name="Ganguly P."/>
            <person name="Pangilinan J."/>
            <person name="Grigoriev I."/>
            <person name="Heitman J."/>
            <person name="Sanya K."/>
            <person name="Garre V."/>
        </authorList>
    </citation>
    <scope>NUCLEOTIDE SEQUENCE [LARGE SCALE GENOMIC DNA]</scope>
    <source>
        <strain evidence="2 3">MU402</strain>
    </source>
</reference>
<dbReference type="AlphaFoldDB" id="A0A8H4BHV5"/>
<gene>
    <name evidence="2" type="ORF">FB192DRAFT_1374664</name>
</gene>
<evidence type="ECO:0008006" key="4">
    <source>
        <dbReference type="Google" id="ProtNLM"/>
    </source>
</evidence>
<dbReference type="EMBL" id="JAAECE010000004">
    <property type="protein sequence ID" value="KAF1801793.1"/>
    <property type="molecule type" value="Genomic_DNA"/>
</dbReference>
<evidence type="ECO:0000256" key="1">
    <source>
        <dbReference type="SAM" id="SignalP"/>
    </source>
</evidence>
<comment type="caution">
    <text evidence="2">The sequence shown here is derived from an EMBL/GenBank/DDBJ whole genome shotgun (WGS) entry which is preliminary data.</text>
</comment>
<feature type="chain" id="PRO_5034849064" description="RxLR effector protein" evidence="1">
    <location>
        <begin position="22"/>
        <end position="81"/>
    </location>
</feature>
<protein>
    <recommendedName>
        <fullName evidence="4">RxLR effector protein</fullName>
    </recommendedName>
</protein>
<evidence type="ECO:0000313" key="2">
    <source>
        <dbReference type="EMBL" id="KAF1801793.1"/>
    </source>
</evidence>
<evidence type="ECO:0000313" key="3">
    <source>
        <dbReference type="Proteomes" id="UP000469890"/>
    </source>
</evidence>
<dbReference type="Proteomes" id="UP000469890">
    <property type="component" value="Unassembled WGS sequence"/>
</dbReference>
<keyword evidence="1" id="KW-0732">Signal</keyword>
<sequence length="81" mass="8543">MHAKFLLAISLLVCVLGISNAAPSVARLQLNQVNDLIGKKLTKRRRASTNAPVVSNGTSGILGVPVLTHVNDVHILPPISL</sequence>